<dbReference type="GO" id="GO:0042761">
    <property type="term" value="P:very long-chain fatty acid biosynthetic process"/>
    <property type="evidence" value="ECO:0007669"/>
    <property type="project" value="TreeGrafter"/>
</dbReference>
<organism evidence="13 14">
    <name type="scientific">Bodo saltans</name>
    <name type="common">Flagellated protozoan</name>
    <dbReference type="NCBI Taxonomy" id="75058"/>
    <lineage>
        <taxon>Eukaryota</taxon>
        <taxon>Discoba</taxon>
        <taxon>Euglenozoa</taxon>
        <taxon>Kinetoplastea</taxon>
        <taxon>Metakinetoplastina</taxon>
        <taxon>Eubodonida</taxon>
        <taxon>Bodonidae</taxon>
        <taxon>Bodo</taxon>
    </lineage>
</organism>
<evidence type="ECO:0000256" key="4">
    <source>
        <dbReference type="ARBA" id="ARBA00022679"/>
    </source>
</evidence>
<evidence type="ECO:0000256" key="6">
    <source>
        <dbReference type="ARBA" id="ARBA00022832"/>
    </source>
</evidence>
<feature type="transmembrane region" description="Helical" evidence="12">
    <location>
        <begin position="115"/>
        <end position="138"/>
    </location>
</feature>
<dbReference type="GO" id="GO:0009922">
    <property type="term" value="F:fatty acid elongase activity"/>
    <property type="evidence" value="ECO:0007669"/>
    <property type="project" value="InterPro"/>
</dbReference>
<dbReference type="VEuPathDB" id="TriTrypDB:BSAL_04730"/>
<keyword evidence="8 12" id="KW-0443">Lipid metabolism</keyword>
<keyword evidence="4 12" id="KW-0808">Transferase</keyword>
<gene>
    <name evidence="13" type="ORF">BSAL_04730</name>
</gene>
<evidence type="ECO:0000256" key="10">
    <source>
        <dbReference type="ARBA" id="ARBA00023160"/>
    </source>
</evidence>
<dbReference type="GO" id="GO:0005789">
    <property type="term" value="C:endoplasmic reticulum membrane"/>
    <property type="evidence" value="ECO:0007669"/>
    <property type="project" value="TreeGrafter"/>
</dbReference>
<dbReference type="OrthoDB" id="434092at2759"/>
<sequence>MAQTAVLDYLNRFDEVQANFKAQELVDFMNGHIDIPVIIVALYLALVLYVPNVIMKARNALKCQSFFALWNFILTVFSVVGSFYTVPHIVSVIYNRGLRYSACAEPHEFYFDGRVGFWVAIFAFSKIPELMDTVFLVIQKKDIIFLHWYHHATVMLYCWHGYSQKIATGLWFASMNFSVHSIMYLYYFLGAIGARSLIRPIAPLITTLQLLQMVVGMAVTIASFVWSLDGEGCHVDPANSRLGLIMYTSYFILFAALFKKLYLTPGGRKKTADVTVGVEEKKRK</sequence>
<keyword evidence="6 12" id="KW-0276">Fatty acid metabolism</keyword>
<dbReference type="GO" id="GO:0034626">
    <property type="term" value="P:fatty acid elongation, polyunsaturated fatty acid"/>
    <property type="evidence" value="ECO:0007669"/>
    <property type="project" value="TreeGrafter"/>
</dbReference>
<feature type="transmembrane region" description="Helical" evidence="12">
    <location>
        <begin position="238"/>
        <end position="258"/>
    </location>
</feature>
<comment type="catalytic activity">
    <reaction evidence="12">
        <text>an acyl-CoA + malonyl-CoA + H(+) = a 3-oxoacyl-CoA + CO2 + CoA</text>
        <dbReference type="Rhea" id="RHEA:50252"/>
        <dbReference type="ChEBI" id="CHEBI:15378"/>
        <dbReference type="ChEBI" id="CHEBI:16526"/>
        <dbReference type="ChEBI" id="CHEBI:57287"/>
        <dbReference type="ChEBI" id="CHEBI:57384"/>
        <dbReference type="ChEBI" id="CHEBI:58342"/>
        <dbReference type="ChEBI" id="CHEBI:90726"/>
    </reaction>
    <physiologicalReaction direction="left-to-right" evidence="12">
        <dbReference type="Rhea" id="RHEA:50253"/>
    </physiologicalReaction>
</comment>
<proteinExistence type="inferred from homology"/>
<dbReference type="InterPro" id="IPR002076">
    <property type="entry name" value="ELO_fam"/>
</dbReference>
<name>A0A0S4IVS6_BODSA</name>
<keyword evidence="3 12" id="KW-0444">Lipid biosynthesis</keyword>
<dbReference type="PANTHER" id="PTHR11157">
    <property type="entry name" value="FATTY ACID ACYL TRANSFERASE-RELATED"/>
    <property type="match status" value="1"/>
</dbReference>
<evidence type="ECO:0000256" key="9">
    <source>
        <dbReference type="ARBA" id="ARBA00023136"/>
    </source>
</evidence>
<keyword evidence="9 12" id="KW-0472">Membrane</keyword>
<dbReference type="InterPro" id="IPR030457">
    <property type="entry name" value="ELO_CS"/>
</dbReference>
<comment type="subcellular location">
    <subcellularLocation>
        <location evidence="1">Membrane</location>
        <topology evidence="1">Multi-pass membrane protein</topology>
    </subcellularLocation>
</comment>
<keyword evidence="5 12" id="KW-0812">Transmembrane</keyword>
<dbReference type="EMBL" id="CYKH01000526">
    <property type="protein sequence ID" value="CUG04815.1"/>
    <property type="molecule type" value="Genomic_DNA"/>
</dbReference>
<evidence type="ECO:0000256" key="5">
    <source>
        <dbReference type="ARBA" id="ARBA00022692"/>
    </source>
</evidence>
<evidence type="ECO:0000256" key="8">
    <source>
        <dbReference type="ARBA" id="ARBA00023098"/>
    </source>
</evidence>
<accession>A0A0S4IVS6</accession>
<feature type="transmembrane region" description="Helical" evidence="12">
    <location>
        <begin position="35"/>
        <end position="54"/>
    </location>
</feature>
<evidence type="ECO:0000256" key="7">
    <source>
        <dbReference type="ARBA" id="ARBA00022989"/>
    </source>
</evidence>
<evidence type="ECO:0000256" key="1">
    <source>
        <dbReference type="ARBA" id="ARBA00004141"/>
    </source>
</evidence>
<dbReference type="GO" id="GO:0019367">
    <property type="term" value="P:fatty acid elongation, saturated fatty acid"/>
    <property type="evidence" value="ECO:0007669"/>
    <property type="project" value="TreeGrafter"/>
</dbReference>
<dbReference type="OMA" id="PISWVPI"/>
<feature type="transmembrane region" description="Helical" evidence="12">
    <location>
        <begin position="168"/>
        <end position="189"/>
    </location>
</feature>
<evidence type="ECO:0000256" key="11">
    <source>
        <dbReference type="ARBA" id="ARBA00044291"/>
    </source>
</evidence>
<keyword evidence="7 12" id="KW-1133">Transmembrane helix</keyword>
<evidence type="ECO:0000313" key="13">
    <source>
        <dbReference type="EMBL" id="CUG04815.1"/>
    </source>
</evidence>
<dbReference type="PANTHER" id="PTHR11157:SF17">
    <property type="entry name" value="ELONGATION OF VERY LONG CHAIN FATTY ACIDS PROTEIN 6"/>
    <property type="match status" value="1"/>
</dbReference>
<evidence type="ECO:0000313" key="14">
    <source>
        <dbReference type="Proteomes" id="UP000051952"/>
    </source>
</evidence>
<feature type="transmembrane region" description="Helical" evidence="12">
    <location>
        <begin position="145"/>
        <end position="162"/>
    </location>
</feature>
<evidence type="ECO:0000256" key="3">
    <source>
        <dbReference type="ARBA" id="ARBA00022516"/>
    </source>
</evidence>
<dbReference type="EC" id="2.3.1.-" evidence="12"/>
<evidence type="ECO:0000256" key="12">
    <source>
        <dbReference type="RuleBase" id="RU361115"/>
    </source>
</evidence>
<evidence type="ECO:0000256" key="2">
    <source>
        <dbReference type="ARBA" id="ARBA00007263"/>
    </source>
</evidence>
<protein>
    <recommendedName>
        <fullName evidence="11 12">Elongation of fatty acids protein</fullName>
        <ecNumber evidence="12">2.3.1.-</ecNumber>
    </recommendedName>
</protein>
<dbReference type="GO" id="GO:0030148">
    <property type="term" value="P:sphingolipid biosynthetic process"/>
    <property type="evidence" value="ECO:0007669"/>
    <property type="project" value="TreeGrafter"/>
</dbReference>
<feature type="transmembrane region" description="Helical" evidence="12">
    <location>
        <begin position="66"/>
        <end position="86"/>
    </location>
</feature>
<dbReference type="AlphaFoldDB" id="A0A0S4IVS6"/>
<feature type="transmembrane region" description="Helical" evidence="12">
    <location>
        <begin position="201"/>
        <end position="226"/>
    </location>
</feature>
<dbReference type="Proteomes" id="UP000051952">
    <property type="component" value="Unassembled WGS sequence"/>
</dbReference>
<reference evidence="14" key="1">
    <citation type="submission" date="2015-09" db="EMBL/GenBank/DDBJ databases">
        <authorList>
            <consortium name="Pathogen Informatics"/>
        </authorList>
    </citation>
    <scope>NUCLEOTIDE SEQUENCE [LARGE SCALE GENOMIC DNA]</scope>
    <source>
        <strain evidence="14">Lake Konstanz</strain>
    </source>
</reference>
<keyword evidence="14" id="KW-1185">Reference proteome</keyword>
<dbReference type="Pfam" id="PF01151">
    <property type="entry name" value="ELO"/>
    <property type="match status" value="1"/>
</dbReference>
<keyword evidence="10 12" id="KW-0275">Fatty acid biosynthesis</keyword>
<comment type="similarity">
    <text evidence="2 12">Belongs to the ELO family.</text>
</comment>
<dbReference type="PROSITE" id="PS01188">
    <property type="entry name" value="ELO"/>
    <property type="match status" value="1"/>
</dbReference>
<dbReference type="GO" id="GO:0034625">
    <property type="term" value="P:fatty acid elongation, monounsaturated fatty acid"/>
    <property type="evidence" value="ECO:0007669"/>
    <property type="project" value="TreeGrafter"/>
</dbReference>